<evidence type="ECO:0000256" key="1">
    <source>
        <dbReference type="ARBA" id="ARBA00023002"/>
    </source>
</evidence>
<evidence type="ECO:0000313" key="4">
    <source>
        <dbReference type="Proteomes" id="UP000321933"/>
    </source>
</evidence>
<feature type="domain" description="Enoyl reductase (ER)" evidence="2">
    <location>
        <begin position="20"/>
        <end position="334"/>
    </location>
</feature>
<accession>A0A5C9A2F7</accession>
<dbReference type="PANTHER" id="PTHR43205">
    <property type="entry name" value="PROSTAGLANDIN REDUCTASE"/>
    <property type="match status" value="1"/>
</dbReference>
<dbReference type="CDD" id="cd05288">
    <property type="entry name" value="PGDH"/>
    <property type="match status" value="1"/>
</dbReference>
<dbReference type="OrthoDB" id="9805663at2"/>
<reference evidence="3 4" key="1">
    <citation type="submission" date="2019-08" db="EMBL/GenBank/DDBJ databases">
        <title>Parahaliea maris sp. nov., isolated from the surface seawater.</title>
        <authorList>
            <person name="Liu Y."/>
        </authorList>
    </citation>
    <scope>NUCLEOTIDE SEQUENCE [LARGE SCALE GENOMIC DNA]</scope>
    <source>
        <strain evidence="3 4">S2-26</strain>
    </source>
</reference>
<evidence type="ECO:0000313" key="3">
    <source>
        <dbReference type="EMBL" id="TXS95063.1"/>
    </source>
</evidence>
<comment type="caution">
    <text evidence="3">The sequence shown here is derived from an EMBL/GenBank/DDBJ whole genome shotgun (WGS) entry which is preliminary data.</text>
</comment>
<sequence>MQTSKNRQFILHQRPAGTPTTDDVVLEEHSLAPLAAGQVRVRNAYFSLDPAIRGWMDDTPSYLPPIELGTPVRSTTVGEVVESLDPDFQPGDKVVAMGAWEEFSTVPGAMLSKVQDDNRFPLHYYANILGAVGLTPYFGVMDAGKPKPGDTLLMSAAAGAVGSVGGQIAKLAGCRVVGLAGSDEKCDWIISELGFDAAINYKTCGLIADAIARACPAGVDIYFDNVGGEILDGALLNLNSGARIVFCGAISGYNSAEPVPGPYNWWQILARSVTVQGYLVSDYVDRFPEGIAQMGEWVEQGKIKFREEIVDGFENTFSAFLKLFDGSNAGKLILRL</sequence>
<dbReference type="InterPro" id="IPR041694">
    <property type="entry name" value="ADH_N_2"/>
</dbReference>
<organism evidence="3 4">
    <name type="scientific">Parahaliea aestuarii</name>
    <dbReference type="NCBI Taxonomy" id="1852021"/>
    <lineage>
        <taxon>Bacteria</taxon>
        <taxon>Pseudomonadati</taxon>
        <taxon>Pseudomonadota</taxon>
        <taxon>Gammaproteobacteria</taxon>
        <taxon>Cellvibrionales</taxon>
        <taxon>Halieaceae</taxon>
        <taxon>Parahaliea</taxon>
    </lineage>
</organism>
<dbReference type="SUPFAM" id="SSF50129">
    <property type="entry name" value="GroES-like"/>
    <property type="match status" value="1"/>
</dbReference>
<dbReference type="InterPro" id="IPR045010">
    <property type="entry name" value="MDR_fam"/>
</dbReference>
<dbReference type="Gene3D" id="3.90.180.10">
    <property type="entry name" value="Medium-chain alcohol dehydrogenases, catalytic domain"/>
    <property type="match status" value="1"/>
</dbReference>
<dbReference type="Proteomes" id="UP000321933">
    <property type="component" value="Unassembled WGS sequence"/>
</dbReference>
<dbReference type="SUPFAM" id="SSF51735">
    <property type="entry name" value="NAD(P)-binding Rossmann-fold domains"/>
    <property type="match status" value="1"/>
</dbReference>
<proteinExistence type="predicted"/>
<dbReference type="InterPro" id="IPR020843">
    <property type="entry name" value="ER"/>
</dbReference>
<dbReference type="RefSeq" id="WP_148062903.1">
    <property type="nucleotide sequence ID" value="NZ_VRYZ01000001.1"/>
</dbReference>
<dbReference type="PANTHER" id="PTHR43205:SF7">
    <property type="entry name" value="PROSTAGLANDIN REDUCTASE 1"/>
    <property type="match status" value="1"/>
</dbReference>
<keyword evidence="1" id="KW-0560">Oxidoreductase</keyword>
<evidence type="ECO:0000259" key="2">
    <source>
        <dbReference type="SMART" id="SM00829"/>
    </source>
</evidence>
<dbReference type="SMART" id="SM00829">
    <property type="entry name" value="PKS_ER"/>
    <property type="match status" value="1"/>
</dbReference>
<dbReference type="GO" id="GO:0016628">
    <property type="term" value="F:oxidoreductase activity, acting on the CH-CH group of donors, NAD or NADP as acceptor"/>
    <property type="evidence" value="ECO:0007669"/>
    <property type="project" value="InterPro"/>
</dbReference>
<dbReference type="AlphaFoldDB" id="A0A5C9A2F7"/>
<dbReference type="InterPro" id="IPR013149">
    <property type="entry name" value="ADH-like_C"/>
</dbReference>
<keyword evidence="4" id="KW-1185">Reference proteome</keyword>
<gene>
    <name evidence="3" type="ORF">FVW59_03965</name>
</gene>
<dbReference type="Gene3D" id="3.40.50.720">
    <property type="entry name" value="NAD(P)-binding Rossmann-like Domain"/>
    <property type="match status" value="1"/>
</dbReference>
<dbReference type="Pfam" id="PF00107">
    <property type="entry name" value="ADH_zinc_N"/>
    <property type="match status" value="1"/>
</dbReference>
<dbReference type="InterPro" id="IPR011032">
    <property type="entry name" value="GroES-like_sf"/>
</dbReference>
<dbReference type="FunFam" id="3.40.50.720:FF:000121">
    <property type="entry name" value="Prostaglandin reductase 2"/>
    <property type="match status" value="1"/>
</dbReference>
<name>A0A5C9A2F7_9GAMM</name>
<dbReference type="Pfam" id="PF16884">
    <property type="entry name" value="ADH_N_2"/>
    <property type="match status" value="1"/>
</dbReference>
<dbReference type="EMBL" id="VRYZ01000001">
    <property type="protein sequence ID" value="TXS95063.1"/>
    <property type="molecule type" value="Genomic_DNA"/>
</dbReference>
<protein>
    <submittedName>
        <fullName evidence="3">NADP-dependent oxidoreductase</fullName>
    </submittedName>
</protein>
<dbReference type="InterPro" id="IPR036291">
    <property type="entry name" value="NAD(P)-bd_dom_sf"/>
</dbReference>